<feature type="region of interest" description="Disordered" evidence="1">
    <location>
        <begin position="148"/>
        <end position="177"/>
    </location>
</feature>
<evidence type="ECO:0000256" key="1">
    <source>
        <dbReference type="SAM" id="MobiDB-lite"/>
    </source>
</evidence>
<accession>A0A4U5NQ79</accession>
<feature type="compositionally biased region" description="Polar residues" evidence="1">
    <location>
        <begin position="1"/>
        <end position="16"/>
    </location>
</feature>
<feature type="region of interest" description="Disordered" evidence="1">
    <location>
        <begin position="1"/>
        <end position="49"/>
    </location>
</feature>
<evidence type="ECO:0000259" key="2">
    <source>
        <dbReference type="Pfam" id="PF23324"/>
    </source>
</evidence>
<gene>
    <name evidence="3" type="ORF">D5086_0000251520</name>
</gene>
<dbReference type="PANTHER" id="PTHR34272">
    <property type="entry name" value="EXPRESSED PROTEIN"/>
    <property type="match status" value="1"/>
</dbReference>
<dbReference type="STRING" id="43335.A0A4U5NQ79"/>
<organism evidence="3">
    <name type="scientific">Populus alba</name>
    <name type="common">White poplar</name>
    <dbReference type="NCBI Taxonomy" id="43335"/>
    <lineage>
        <taxon>Eukaryota</taxon>
        <taxon>Viridiplantae</taxon>
        <taxon>Streptophyta</taxon>
        <taxon>Embryophyta</taxon>
        <taxon>Tracheophyta</taxon>
        <taxon>Spermatophyta</taxon>
        <taxon>Magnoliopsida</taxon>
        <taxon>eudicotyledons</taxon>
        <taxon>Gunneridae</taxon>
        <taxon>Pentapetalae</taxon>
        <taxon>rosids</taxon>
        <taxon>fabids</taxon>
        <taxon>Malpighiales</taxon>
        <taxon>Salicaceae</taxon>
        <taxon>Saliceae</taxon>
        <taxon>Populus</taxon>
    </lineage>
</organism>
<feature type="domain" description="DUF7086" evidence="2">
    <location>
        <begin position="197"/>
        <end position="330"/>
    </location>
</feature>
<dbReference type="InterPro" id="IPR055513">
    <property type="entry name" value="DUF7086"/>
</dbReference>
<feature type="compositionally biased region" description="Acidic residues" evidence="1">
    <location>
        <begin position="35"/>
        <end position="49"/>
    </location>
</feature>
<evidence type="ECO:0000313" key="3">
    <source>
        <dbReference type="EMBL" id="TKR85124.1"/>
    </source>
</evidence>
<reference evidence="3" key="1">
    <citation type="submission" date="2018-10" db="EMBL/GenBank/DDBJ databases">
        <title>Population genomic analysis revealed the cold adaptation of white poplar.</title>
        <authorList>
            <person name="Liu Y.-J."/>
        </authorList>
    </citation>
    <scope>NUCLEOTIDE SEQUENCE [LARGE SCALE GENOMIC DNA]</scope>
    <source>
        <strain evidence="3">PAL-ZL1</strain>
    </source>
</reference>
<dbReference type="AlphaFoldDB" id="A0A4U5NQ79"/>
<name>A0A4U5NQ79_POPAL</name>
<comment type="caution">
    <text evidence="3">The sequence shown here is derived from an EMBL/GenBank/DDBJ whole genome shotgun (WGS) entry which is preliminary data.</text>
</comment>
<protein>
    <recommendedName>
        <fullName evidence="2">DUF7086 domain-containing protein</fullName>
    </recommendedName>
</protein>
<proteinExistence type="predicted"/>
<dbReference type="EMBL" id="RCHU01000970">
    <property type="protein sequence ID" value="TKR85124.1"/>
    <property type="molecule type" value="Genomic_DNA"/>
</dbReference>
<sequence length="338" mass="38098">MKNQQDLGTSDHQGISTKRKHSSNNNNNGNSRDLEEFEIPNEMQDLDEDDKDFDLTLSLSFGPKSKKKATLHTTKPQLSLSLPAPVTSKSLSGTYEALPQHHEIPHMEIAAARNMTPRSLDPFRLSTSHALLADIPLTEPLLYTTAPINQESPMAGPSRAPRTRRNPSQGAPREGKGETVPVLYSWAMDRRAMVHSLDYLLSRKIETITGCVQCKRCEKQYEIGFDLEAKFAEIGAFIAKNKSFMHDRAPSVWMNPALPKCQFCEQENSSKPVIANKKRKINWLFLLLGQMLGCCTLDQLKYFCKHTKNHRTGAKDRVLFLAYLGLCKQLDPNGPFDR</sequence>
<dbReference type="Pfam" id="PF23324">
    <property type="entry name" value="DUF7086"/>
    <property type="match status" value="1"/>
</dbReference>
<dbReference type="PANTHER" id="PTHR34272:SF1">
    <property type="entry name" value="EXPRESSED PROTEIN"/>
    <property type="match status" value="1"/>
</dbReference>